<keyword evidence="1" id="KW-0732">Signal</keyword>
<feature type="signal peptide" evidence="1">
    <location>
        <begin position="1"/>
        <end position="22"/>
    </location>
</feature>
<proteinExistence type="predicted"/>
<dbReference type="EMBL" id="GBXM01009564">
    <property type="protein sequence ID" value="JAH99013.1"/>
    <property type="molecule type" value="Transcribed_RNA"/>
</dbReference>
<dbReference type="AlphaFoldDB" id="A0A0E9XBF0"/>
<evidence type="ECO:0000313" key="2">
    <source>
        <dbReference type="EMBL" id="JAH99013.1"/>
    </source>
</evidence>
<name>A0A0E9XBF0_ANGAN</name>
<sequence length="57" mass="5946">MASASALLLTLFLVGAASVSKGADPTVRAALHDRHSALYHCVGKASIPWSRLGVPHH</sequence>
<reference evidence="2" key="1">
    <citation type="submission" date="2014-11" db="EMBL/GenBank/DDBJ databases">
        <authorList>
            <person name="Amaro Gonzalez C."/>
        </authorList>
    </citation>
    <scope>NUCLEOTIDE SEQUENCE</scope>
</reference>
<organism evidence="2">
    <name type="scientific">Anguilla anguilla</name>
    <name type="common">European freshwater eel</name>
    <name type="synonym">Muraena anguilla</name>
    <dbReference type="NCBI Taxonomy" id="7936"/>
    <lineage>
        <taxon>Eukaryota</taxon>
        <taxon>Metazoa</taxon>
        <taxon>Chordata</taxon>
        <taxon>Craniata</taxon>
        <taxon>Vertebrata</taxon>
        <taxon>Euteleostomi</taxon>
        <taxon>Actinopterygii</taxon>
        <taxon>Neopterygii</taxon>
        <taxon>Teleostei</taxon>
        <taxon>Anguilliformes</taxon>
        <taxon>Anguillidae</taxon>
        <taxon>Anguilla</taxon>
    </lineage>
</organism>
<feature type="chain" id="PRO_5002434941" evidence="1">
    <location>
        <begin position="23"/>
        <end position="57"/>
    </location>
</feature>
<protein>
    <submittedName>
        <fullName evidence="2">Uncharacterized protein</fullName>
    </submittedName>
</protein>
<evidence type="ECO:0000256" key="1">
    <source>
        <dbReference type="SAM" id="SignalP"/>
    </source>
</evidence>
<reference evidence="2" key="2">
    <citation type="journal article" date="2015" name="Fish Shellfish Immunol.">
        <title>Early steps in the European eel (Anguilla anguilla)-Vibrio vulnificus interaction in the gills: Role of the RtxA13 toxin.</title>
        <authorList>
            <person name="Callol A."/>
            <person name="Pajuelo D."/>
            <person name="Ebbesson L."/>
            <person name="Teles M."/>
            <person name="MacKenzie S."/>
            <person name="Amaro C."/>
        </authorList>
    </citation>
    <scope>NUCLEOTIDE SEQUENCE</scope>
</reference>
<accession>A0A0E9XBF0</accession>